<organism evidence="2 3">
    <name type="scientific">Nocardia brasiliensis (strain ATCC 700358 / HUJEG-1)</name>
    <dbReference type="NCBI Taxonomy" id="1133849"/>
    <lineage>
        <taxon>Bacteria</taxon>
        <taxon>Bacillati</taxon>
        <taxon>Actinomycetota</taxon>
        <taxon>Actinomycetes</taxon>
        <taxon>Mycobacteriales</taxon>
        <taxon>Nocardiaceae</taxon>
        <taxon>Nocardia</taxon>
    </lineage>
</organism>
<proteinExistence type="predicted"/>
<gene>
    <name evidence="2" type="ORF">O3I_023695</name>
</gene>
<keyword evidence="3" id="KW-1185">Reference proteome</keyword>
<dbReference type="InterPro" id="IPR021124">
    <property type="entry name" value="CRISPR-assoc_prot_Cas5"/>
</dbReference>
<sequence length="268" mass="29070">MAELADGTPRCLVLRLAGPLQSWGSQSRYNRRDTAAEPTKSGIIGLLAAATSRARGADITDLVALRLGVRTDEPGTLLRDFHTVSDYRGQPLPAAGVNAHGAQRRASVGDGAKKYHVTSRFYLQDAVFVAALGGEPELLDTLWHALRLPGYPLALGRRSCPPTLPLHLAAPGGPLWTGTPESVLARVPWQPRNTRRWTPERPASAYRTLPVVLDDPDGTEIRGDLPVSFASRERRFQARLVRRTSVTVPTLIDGAIASTPPAWLDLLD</sequence>
<dbReference type="CDD" id="cd09645">
    <property type="entry name" value="Cas5_I-E"/>
    <property type="match status" value="1"/>
</dbReference>
<evidence type="ECO:0000313" key="2">
    <source>
        <dbReference type="EMBL" id="AFU02694.1"/>
    </source>
</evidence>
<dbReference type="GO" id="GO:0043571">
    <property type="term" value="P:maintenance of CRISPR repeat elements"/>
    <property type="evidence" value="ECO:0007669"/>
    <property type="project" value="InterPro"/>
</dbReference>
<dbReference type="EMBL" id="CP003876">
    <property type="protein sequence ID" value="AFU02694.1"/>
    <property type="molecule type" value="Genomic_DNA"/>
</dbReference>
<accession>K0F029</accession>
<dbReference type="InterPro" id="IPR013422">
    <property type="entry name" value="CRISPR-assoc_prot_Cas5_N"/>
</dbReference>
<dbReference type="Proteomes" id="UP000006304">
    <property type="component" value="Chromosome"/>
</dbReference>
<dbReference type="GO" id="GO:0003723">
    <property type="term" value="F:RNA binding"/>
    <property type="evidence" value="ECO:0007669"/>
    <property type="project" value="InterPro"/>
</dbReference>
<dbReference type="Gene3D" id="3.30.70.2660">
    <property type="match status" value="1"/>
</dbReference>
<keyword evidence="1" id="KW-0051">Antiviral defense</keyword>
<name>K0F029_NOCB7</name>
<dbReference type="GO" id="GO:0051607">
    <property type="term" value="P:defense response to virus"/>
    <property type="evidence" value="ECO:0007669"/>
    <property type="project" value="UniProtKB-KW"/>
</dbReference>
<dbReference type="eggNOG" id="ENOG502ZBPB">
    <property type="taxonomic scope" value="Bacteria"/>
</dbReference>
<evidence type="ECO:0000256" key="1">
    <source>
        <dbReference type="ARBA" id="ARBA00023118"/>
    </source>
</evidence>
<dbReference type="NCBIfam" id="TIGR01868">
    <property type="entry name" value="casD_Cas5e"/>
    <property type="match status" value="1"/>
</dbReference>
<protein>
    <submittedName>
        <fullName evidence="2">CRISPR-associated Cas5e family protein</fullName>
    </submittedName>
</protein>
<reference evidence="2 3" key="1">
    <citation type="journal article" date="2012" name="J. Bacteriol.">
        <title>Complete genome sequence of Nocardia brasiliensis HUJEG-1.</title>
        <authorList>
            <person name="Vera-Cabrera L."/>
            <person name="Ortiz-Lopez R."/>
            <person name="Elizondo-Gonzalez R."/>
            <person name="Perez-Maya A.A."/>
            <person name="Ocampo-Candiani J."/>
        </authorList>
    </citation>
    <scope>NUCLEOTIDE SEQUENCE [LARGE SCALE GENOMIC DNA]</scope>
    <source>
        <strain evidence="3">ATCC 700358</strain>
    </source>
</reference>
<dbReference type="STRING" id="1133849.O3I_023695"/>
<dbReference type="AlphaFoldDB" id="K0F029"/>
<dbReference type="NCBIfam" id="TIGR02593">
    <property type="entry name" value="CRISPR_cas5"/>
    <property type="match status" value="1"/>
</dbReference>
<dbReference type="RefSeq" id="WP_014985549.1">
    <property type="nucleotide sequence ID" value="NC_018681.1"/>
</dbReference>
<dbReference type="HOGENOM" id="CLU_084726_1_0_11"/>
<dbReference type="KEGG" id="nbr:O3I_023695"/>
<dbReference type="InterPro" id="IPR010147">
    <property type="entry name" value="CRISPR-assoc_prot_CasD"/>
</dbReference>
<evidence type="ECO:0000313" key="3">
    <source>
        <dbReference type="Proteomes" id="UP000006304"/>
    </source>
</evidence>
<dbReference type="Pfam" id="PF09704">
    <property type="entry name" value="Cas_Cas5d"/>
    <property type="match status" value="1"/>
</dbReference>